<evidence type="ECO:0008006" key="4">
    <source>
        <dbReference type="Google" id="ProtNLM"/>
    </source>
</evidence>
<dbReference type="Proteomes" id="UP000245507">
    <property type="component" value="Unassembled WGS sequence"/>
</dbReference>
<name>A0A316THS5_9ACTN</name>
<accession>A0A316THS5</accession>
<sequence length="186" mass="19191">MLALTLVVGLSSCTGDDDDGSGGTGPETGGSDTASGIETRVEVGAVAGKLPKGPARDVAADVARVVDGWLDAAYVDGDYPRSDFGDAFPGFTKDAAALASKQAGLMSNKAVGDQVDSVTATRRVVRVDVLAPKGKAAAATAHVNLVIELTGDQERTDQVRGRVLLTRTKGDWKVFGFDVERGEVRG</sequence>
<dbReference type="AlphaFoldDB" id="A0A316THS5"/>
<proteinExistence type="predicted"/>
<feature type="region of interest" description="Disordered" evidence="1">
    <location>
        <begin position="15"/>
        <end position="37"/>
    </location>
</feature>
<evidence type="ECO:0000313" key="2">
    <source>
        <dbReference type="EMBL" id="PWN04123.1"/>
    </source>
</evidence>
<organism evidence="2 3">
    <name type="scientific">Nocardioides silvaticus</name>
    <dbReference type="NCBI Taxonomy" id="2201891"/>
    <lineage>
        <taxon>Bacteria</taxon>
        <taxon>Bacillati</taxon>
        <taxon>Actinomycetota</taxon>
        <taxon>Actinomycetes</taxon>
        <taxon>Propionibacteriales</taxon>
        <taxon>Nocardioidaceae</taxon>
        <taxon>Nocardioides</taxon>
    </lineage>
</organism>
<evidence type="ECO:0000313" key="3">
    <source>
        <dbReference type="Proteomes" id="UP000245507"/>
    </source>
</evidence>
<reference evidence="2 3" key="1">
    <citation type="submission" date="2018-05" db="EMBL/GenBank/DDBJ databases">
        <title>Nocardioides silvaticus genome.</title>
        <authorList>
            <person name="Li C."/>
            <person name="Wang G."/>
        </authorList>
    </citation>
    <scope>NUCLEOTIDE SEQUENCE [LARGE SCALE GENOMIC DNA]</scope>
    <source>
        <strain evidence="2 3">CCTCC AB 2018079</strain>
    </source>
</reference>
<gene>
    <name evidence="2" type="ORF">DJ010_00200</name>
</gene>
<keyword evidence="3" id="KW-1185">Reference proteome</keyword>
<comment type="caution">
    <text evidence="2">The sequence shown here is derived from an EMBL/GenBank/DDBJ whole genome shotgun (WGS) entry which is preliminary data.</text>
</comment>
<dbReference type="EMBL" id="QGDD01000001">
    <property type="protein sequence ID" value="PWN04123.1"/>
    <property type="molecule type" value="Genomic_DNA"/>
</dbReference>
<evidence type="ECO:0000256" key="1">
    <source>
        <dbReference type="SAM" id="MobiDB-lite"/>
    </source>
</evidence>
<protein>
    <recommendedName>
        <fullName evidence="4">SnoaL-like domain-containing protein</fullName>
    </recommendedName>
</protein>